<dbReference type="RefSeq" id="XP_032827790.1">
    <property type="nucleotide sequence ID" value="XM_032971899.1"/>
</dbReference>
<dbReference type="InterPro" id="IPR011993">
    <property type="entry name" value="PH-like_dom_sf"/>
</dbReference>
<evidence type="ECO:0000313" key="4">
    <source>
        <dbReference type="RefSeq" id="XP_032827790.1"/>
    </source>
</evidence>
<dbReference type="Pfam" id="PF14719">
    <property type="entry name" value="PID_2"/>
    <property type="match status" value="1"/>
</dbReference>
<evidence type="ECO:0000313" key="3">
    <source>
        <dbReference type="Proteomes" id="UP001318040"/>
    </source>
</evidence>
<dbReference type="GO" id="GO:0046627">
    <property type="term" value="P:negative regulation of insulin receptor signaling pathway"/>
    <property type="evidence" value="ECO:0007669"/>
    <property type="project" value="InterPro"/>
</dbReference>
<dbReference type="KEGG" id="pmrn:116952508"/>
<keyword evidence="3" id="KW-1185">Reference proteome</keyword>
<dbReference type="GO" id="GO:0046325">
    <property type="term" value="P:negative regulation of D-glucose import"/>
    <property type="evidence" value="ECO:0007669"/>
    <property type="project" value="TreeGrafter"/>
</dbReference>
<name>A0AAJ7U348_PETMA</name>
<dbReference type="GO" id="GO:0005737">
    <property type="term" value="C:cytoplasm"/>
    <property type="evidence" value="ECO:0007669"/>
    <property type="project" value="TreeGrafter"/>
</dbReference>
<dbReference type="PANTHER" id="PTHR16265:SF1">
    <property type="entry name" value="PTB-CONTAINING, CUBILIN AND LRP1-INTERACTING PROTEIN"/>
    <property type="match status" value="1"/>
</dbReference>
<dbReference type="Proteomes" id="UP001318040">
    <property type="component" value="Chromosome 47"/>
</dbReference>
<protein>
    <submittedName>
        <fullName evidence="4">PTB-containing, cubilin and LRP1-interacting protein</fullName>
    </submittedName>
</protein>
<dbReference type="GO" id="GO:2000377">
    <property type="term" value="P:regulation of reactive oxygen species metabolic process"/>
    <property type="evidence" value="ECO:0007669"/>
    <property type="project" value="TreeGrafter"/>
</dbReference>
<gene>
    <name evidence="4" type="primary">PID1</name>
</gene>
<dbReference type="PANTHER" id="PTHR16265">
    <property type="entry name" value="PTB-CONTAINING, CUBILIN AND LRP1-INTERACTING PROTEIN"/>
    <property type="match status" value="1"/>
</dbReference>
<dbReference type="GO" id="GO:0042127">
    <property type="term" value="P:regulation of cell population proliferation"/>
    <property type="evidence" value="ECO:0007669"/>
    <property type="project" value="InterPro"/>
</dbReference>
<feature type="domain" description="PID" evidence="2">
    <location>
        <begin position="205"/>
        <end position="278"/>
    </location>
</feature>
<dbReference type="InterPro" id="IPR039112">
    <property type="entry name" value="PID1"/>
</dbReference>
<dbReference type="GO" id="GO:0051881">
    <property type="term" value="P:regulation of mitochondrial membrane potential"/>
    <property type="evidence" value="ECO:0007669"/>
    <property type="project" value="InterPro"/>
</dbReference>
<reference evidence="4" key="1">
    <citation type="submission" date="2025-08" db="UniProtKB">
        <authorList>
            <consortium name="RefSeq"/>
        </authorList>
    </citation>
    <scope>IDENTIFICATION</scope>
    <source>
        <tissue evidence="4">Sperm</tissue>
    </source>
</reference>
<organism evidence="3 4">
    <name type="scientific">Petromyzon marinus</name>
    <name type="common">Sea lamprey</name>
    <dbReference type="NCBI Taxonomy" id="7757"/>
    <lineage>
        <taxon>Eukaryota</taxon>
        <taxon>Metazoa</taxon>
        <taxon>Chordata</taxon>
        <taxon>Craniata</taxon>
        <taxon>Vertebrata</taxon>
        <taxon>Cyclostomata</taxon>
        <taxon>Hyperoartia</taxon>
        <taxon>Petromyzontiformes</taxon>
        <taxon>Petromyzontidae</taxon>
        <taxon>Petromyzon</taxon>
    </lineage>
</organism>
<accession>A0AAJ7U348</accession>
<dbReference type="AlphaFoldDB" id="A0AAJ7U348"/>
<feature type="compositionally biased region" description="Low complexity" evidence="1">
    <location>
        <begin position="108"/>
        <end position="117"/>
    </location>
</feature>
<sequence>MMVLKSKLSALVFGKDQEVAPLTSDSEAIELAPTAPLVPPPSHPGHAVTYLGKVRLFPAPALGPSCTDRAVQEMWALKAEEPNLARPARLEIRPFHIRMHVQLPPSQASSAASSAASCERAKPAGEEDPEDDDENEEDDENDEGEEEEEGGVATAAVRAQRLLWRKKRRGGGRGGGGGGAEEQRRRRRRRQPREGGGWRTDSFDVARVAFCSAEHRASGLVFAWLYREHRGGAGGGGAGGGGPALSCHAVECQSAEQAKRLAHTMMEAFTRTLHGMHRGGGGGGGDGAAAGEGWQVATATAGGVVGGGGGAEDLKVSVDTGSGCFGVRS</sequence>
<feature type="region of interest" description="Disordered" evidence="1">
    <location>
        <begin position="104"/>
        <end position="200"/>
    </location>
</feature>
<feature type="compositionally biased region" description="Acidic residues" evidence="1">
    <location>
        <begin position="126"/>
        <end position="150"/>
    </location>
</feature>
<dbReference type="Gene3D" id="2.30.29.30">
    <property type="entry name" value="Pleckstrin-homology domain (PH domain)/Phosphotyrosine-binding domain (PTB)"/>
    <property type="match status" value="1"/>
</dbReference>
<evidence type="ECO:0000256" key="1">
    <source>
        <dbReference type="SAM" id="MobiDB-lite"/>
    </source>
</evidence>
<evidence type="ECO:0000259" key="2">
    <source>
        <dbReference type="Pfam" id="PF14719"/>
    </source>
</evidence>
<dbReference type="InterPro" id="IPR006020">
    <property type="entry name" value="PTB/PI_dom"/>
</dbReference>
<dbReference type="CTD" id="55022"/>
<proteinExistence type="predicted"/>